<organism evidence="1 2">
    <name type="scientific">Lentinus brumalis</name>
    <dbReference type="NCBI Taxonomy" id="2498619"/>
    <lineage>
        <taxon>Eukaryota</taxon>
        <taxon>Fungi</taxon>
        <taxon>Dikarya</taxon>
        <taxon>Basidiomycota</taxon>
        <taxon>Agaricomycotina</taxon>
        <taxon>Agaricomycetes</taxon>
        <taxon>Polyporales</taxon>
        <taxon>Polyporaceae</taxon>
        <taxon>Lentinus</taxon>
    </lineage>
</organism>
<accession>A0A371D8V2</accession>
<sequence>MEHIERDMLRHTKENGCETVNSNLSEIRLTEREYLLEYYSVREGSSNSTAMAAMLVYFWERGQEMSEFFTTYSVDPSLDPPRK</sequence>
<evidence type="ECO:0000313" key="2">
    <source>
        <dbReference type="Proteomes" id="UP000256964"/>
    </source>
</evidence>
<gene>
    <name evidence="1" type="ORF">OH76DRAFT_1483459</name>
</gene>
<reference evidence="1 2" key="1">
    <citation type="journal article" date="2018" name="Biotechnol. Biofuels">
        <title>Integrative visual omics of the white-rot fungus Polyporus brumalis exposes the biotechnological potential of its oxidative enzymes for delignifying raw plant biomass.</title>
        <authorList>
            <person name="Miyauchi S."/>
            <person name="Rancon A."/>
            <person name="Drula E."/>
            <person name="Hage H."/>
            <person name="Chaduli D."/>
            <person name="Favel A."/>
            <person name="Grisel S."/>
            <person name="Henrissat B."/>
            <person name="Herpoel-Gimbert I."/>
            <person name="Ruiz-Duenas F.J."/>
            <person name="Chevret D."/>
            <person name="Hainaut M."/>
            <person name="Lin J."/>
            <person name="Wang M."/>
            <person name="Pangilinan J."/>
            <person name="Lipzen A."/>
            <person name="Lesage-Meessen L."/>
            <person name="Navarro D."/>
            <person name="Riley R."/>
            <person name="Grigoriev I.V."/>
            <person name="Zhou S."/>
            <person name="Raouche S."/>
            <person name="Rosso M.N."/>
        </authorList>
    </citation>
    <scope>NUCLEOTIDE SEQUENCE [LARGE SCALE GENOMIC DNA]</scope>
    <source>
        <strain evidence="1 2">BRFM 1820</strain>
    </source>
</reference>
<protein>
    <submittedName>
        <fullName evidence="1">Uncharacterized protein</fullName>
    </submittedName>
</protein>
<proteinExistence type="predicted"/>
<name>A0A371D8V2_9APHY</name>
<dbReference type="OrthoDB" id="10254221at2759"/>
<evidence type="ECO:0000313" key="1">
    <source>
        <dbReference type="EMBL" id="RDX48963.1"/>
    </source>
</evidence>
<dbReference type="Proteomes" id="UP000256964">
    <property type="component" value="Unassembled WGS sequence"/>
</dbReference>
<keyword evidence="2" id="KW-1185">Reference proteome</keyword>
<dbReference type="AlphaFoldDB" id="A0A371D8V2"/>
<dbReference type="EMBL" id="KZ857408">
    <property type="protein sequence ID" value="RDX48963.1"/>
    <property type="molecule type" value="Genomic_DNA"/>
</dbReference>